<feature type="transmembrane region" description="Helical" evidence="7">
    <location>
        <begin position="107"/>
        <end position="128"/>
    </location>
</feature>
<dbReference type="PANTHER" id="PTHR33508">
    <property type="entry name" value="UPF0056 MEMBRANE PROTEIN YHCE"/>
    <property type="match status" value="1"/>
</dbReference>
<evidence type="ECO:0000256" key="3">
    <source>
        <dbReference type="ARBA" id="ARBA00022475"/>
    </source>
</evidence>
<feature type="transmembrane region" description="Helical" evidence="7">
    <location>
        <begin position="44"/>
        <end position="67"/>
    </location>
</feature>
<keyword evidence="3" id="KW-1003">Cell membrane</keyword>
<accession>A0A1X9LP44</accession>
<evidence type="ECO:0000313" key="9">
    <source>
        <dbReference type="Proteomes" id="UP000192775"/>
    </source>
</evidence>
<dbReference type="Pfam" id="PF01914">
    <property type="entry name" value="MarC"/>
    <property type="match status" value="1"/>
</dbReference>
<sequence length="210" mass="21805">MSDISTPALVASGIALLTITNPIGSLPIFLNLTKDLPAQRQRRIGIWVGVAVFAVLVVSLFAGKYILQAFGIDITSFRIAGNLLVASIGWAMLTAKQNIVTTDASSSPVVVPLAIPIIAGPGAISLIITFSESYSSLVDLLMGVVMILVVSLAIAVVLYFSPEVTKVVKPTAMSIVTRVFGLLLLSIAIQSILSALGDAFPVLTGTPAAS</sequence>
<comment type="similarity">
    <text evidence="2 7">Belongs to the UPF0056 (MarC) family.</text>
</comment>
<comment type="subcellular location">
    <subcellularLocation>
        <location evidence="1 7">Cell membrane</location>
        <topology evidence="1 7">Multi-pass membrane protein</topology>
    </subcellularLocation>
</comment>
<evidence type="ECO:0000256" key="5">
    <source>
        <dbReference type="ARBA" id="ARBA00022989"/>
    </source>
</evidence>
<evidence type="ECO:0000313" key="8">
    <source>
        <dbReference type="EMBL" id="ARJ06222.1"/>
    </source>
</evidence>
<dbReference type="InterPro" id="IPR002771">
    <property type="entry name" value="Multi_antbiot-R_MarC"/>
</dbReference>
<dbReference type="KEGG" id="cphy:B5808_14080"/>
<keyword evidence="9" id="KW-1185">Reference proteome</keyword>
<reference evidence="8 9" key="1">
    <citation type="submission" date="2017-04" db="EMBL/GenBank/DDBJ databases">
        <authorList>
            <person name="Afonso C.L."/>
            <person name="Miller P.J."/>
            <person name="Scott M.A."/>
            <person name="Spackman E."/>
            <person name="Goraichik I."/>
            <person name="Dimitrov K.M."/>
            <person name="Suarez D.L."/>
            <person name="Swayne D.E."/>
        </authorList>
    </citation>
    <scope>NUCLEOTIDE SEQUENCE [LARGE SCALE GENOMIC DNA]</scope>
    <source>
        <strain evidence="9">XA(T)</strain>
    </source>
</reference>
<organism evidence="8 9">
    <name type="scientific">Cnuibacter physcomitrellae</name>
    <dbReference type="NCBI Taxonomy" id="1619308"/>
    <lineage>
        <taxon>Bacteria</taxon>
        <taxon>Bacillati</taxon>
        <taxon>Actinomycetota</taxon>
        <taxon>Actinomycetes</taxon>
        <taxon>Micrococcales</taxon>
        <taxon>Microbacteriaceae</taxon>
        <taxon>Cnuibacter</taxon>
    </lineage>
</organism>
<dbReference type="PANTHER" id="PTHR33508:SF1">
    <property type="entry name" value="UPF0056 MEMBRANE PROTEIN YHCE"/>
    <property type="match status" value="1"/>
</dbReference>
<dbReference type="Proteomes" id="UP000192775">
    <property type="component" value="Chromosome"/>
</dbReference>
<feature type="transmembrane region" description="Helical" evidence="7">
    <location>
        <begin position="79"/>
        <end position="95"/>
    </location>
</feature>
<dbReference type="RefSeq" id="WP_085020360.1">
    <property type="nucleotide sequence ID" value="NZ_BMHD01000001.1"/>
</dbReference>
<proteinExistence type="inferred from homology"/>
<keyword evidence="5 7" id="KW-1133">Transmembrane helix</keyword>
<name>A0A1X9LP44_9MICO</name>
<feature type="transmembrane region" description="Helical" evidence="7">
    <location>
        <begin position="6"/>
        <end position="32"/>
    </location>
</feature>
<evidence type="ECO:0000256" key="7">
    <source>
        <dbReference type="RuleBase" id="RU362048"/>
    </source>
</evidence>
<dbReference type="NCBIfam" id="TIGR00427">
    <property type="entry name" value="NAAT family transporter"/>
    <property type="match status" value="1"/>
</dbReference>
<gene>
    <name evidence="8" type="ORF">B5808_14080</name>
</gene>
<keyword evidence="4 7" id="KW-0812">Transmembrane</keyword>
<evidence type="ECO:0000256" key="6">
    <source>
        <dbReference type="ARBA" id="ARBA00023136"/>
    </source>
</evidence>
<dbReference type="GO" id="GO:0005886">
    <property type="term" value="C:plasma membrane"/>
    <property type="evidence" value="ECO:0007669"/>
    <property type="project" value="UniProtKB-SubCell"/>
</dbReference>
<feature type="transmembrane region" description="Helical" evidence="7">
    <location>
        <begin position="140"/>
        <end position="160"/>
    </location>
</feature>
<evidence type="ECO:0000256" key="1">
    <source>
        <dbReference type="ARBA" id="ARBA00004651"/>
    </source>
</evidence>
<feature type="transmembrane region" description="Helical" evidence="7">
    <location>
        <begin position="172"/>
        <end position="193"/>
    </location>
</feature>
<dbReference type="STRING" id="1619308.B5808_14080"/>
<protein>
    <recommendedName>
        <fullName evidence="7">UPF0056 membrane protein</fullName>
    </recommendedName>
</protein>
<dbReference type="EMBL" id="CP020715">
    <property type="protein sequence ID" value="ARJ06222.1"/>
    <property type="molecule type" value="Genomic_DNA"/>
</dbReference>
<evidence type="ECO:0000256" key="2">
    <source>
        <dbReference type="ARBA" id="ARBA00009784"/>
    </source>
</evidence>
<dbReference type="AlphaFoldDB" id="A0A1X9LP44"/>
<evidence type="ECO:0000256" key="4">
    <source>
        <dbReference type="ARBA" id="ARBA00022692"/>
    </source>
</evidence>
<keyword evidence="6 7" id="KW-0472">Membrane</keyword>